<dbReference type="Proteomes" id="UP001146067">
    <property type="component" value="Unassembled WGS sequence"/>
</dbReference>
<reference evidence="2" key="1">
    <citation type="submission" date="2022-12" db="EMBL/GenBank/DDBJ databases">
        <title>Gycomyces niveus sp.nov.,a novel actinomycete isolated from soil in Shouguan.</title>
        <authorList>
            <person name="Yang X."/>
        </authorList>
    </citation>
    <scope>NUCLEOTIDE SEQUENCE</scope>
    <source>
        <strain evidence="2">NEAU-A15</strain>
    </source>
</reference>
<dbReference type="RefSeq" id="WP_270112834.1">
    <property type="nucleotide sequence ID" value="NZ_JAPZVP010000028.1"/>
</dbReference>
<keyword evidence="3" id="KW-1185">Reference proteome</keyword>
<evidence type="ECO:0000313" key="2">
    <source>
        <dbReference type="EMBL" id="MDA1362749.1"/>
    </source>
</evidence>
<keyword evidence="1" id="KW-0472">Membrane</keyword>
<feature type="transmembrane region" description="Helical" evidence="1">
    <location>
        <begin position="97"/>
        <end position="115"/>
    </location>
</feature>
<dbReference type="EMBL" id="JAPZVP010000028">
    <property type="protein sequence ID" value="MDA1362749.1"/>
    <property type="molecule type" value="Genomic_DNA"/>
</dbReference>
<feature type="transmembrane region" description="Helical" evidence="1">
    <location>
        <begin position="12"/>
        <end position="38"/>
    </location>
</feature>
<evidence type="ECO:0000313" key="3">
    <source>
        <dbReference type="Proteomes" id="UP001146067"/>
    </source>
</evidence>
<name>A0A9X3PHP2_9ACTN</name>
<sequence>MNRAADPVLPRMPGSAILAVVFLGLQAIVAVGGGVALLPLIPAGLALLLIAGGLLNTAIAIGIGMRRPWARITGIVLCAAAITLGAVDLLLAAAEGVPSTGGAGFGLSILLLFFLSHRNTRAWCNDLDPAETALGPAEPELLTYQDRVELRESIDDIGLRAHAVGRVVDLPPEPRTVVVEFDDHPDREPIRVTLHVDEIRLVAEAE</sequence>
<comment type="caution">
    <text evidence="2">The sequence shown here is derived from an EMBL/GenBank/DDBJ whole genome shotgun (WGS) entry which is preliminary data.</text>
</comment>
<gene>
    <name evidence="2" type="ORF">O1R50_24235</name>
</gene>
<dbReference type="AlphaFoldDB" id="A0A9X3PHP2"/>
<feature type="transmembrane region" description="Helical" evidence="1">
    <location>
        <begin position="44"/>
        <end position="65"/>
    </location>
</feature>
<keyword evidence="1" id="KW-1133">Transmembrane helix</keyword>
<feature type="transmembrane region" description="Helical" evidence="1">
    <location>
        <begin position="72"/>
        <end position="91"/>
    </location>
</feature>
<keyword evidence="1" id="KW-0812">Transmembrane</keyword>
<proteinExistence type="predicted"/>
<accession>A0A9X3PHP2</accession>
<organism evidence="2 3">
    <name type="scientific">Glycomyces luteolus</name>
    <dbReference type="NCBI Taxonomy" id="2670330"/>
    <lineage>
        <taxon>Bacteria</taxon>
        <taxon>Bacillati</taxon>
        <taxon>Actinomycetota</taxon>
        <taxon>Actinomycetes</taxon>
        <taxon>Glycomycetales</taxon>
        <taxon>Glycomycetaceae</taxon>
        <taxon>Glycomyces</taxon>
    </lineage>
</organism>
<protein>
    <submittedName>
        <fullName evidence="2">Uncharacterized protein</fullName>
    </submittedName>
</protein>
<evidence type="ECO:0000256" key="1">
    <source>
        <dbReference type="SAM" id="Phobius"/>
    </source>
</evidence>